<dbReference type="AlphaFoldDB" id="A0A4V3HFL1"/>
<feature type="transmembrane region" description="Helical" evidence="1">
    <location>
        <begin position="273"/>
        <end position="292"/>
    </location>
</feature>
<proteinExistence type="predicted"/>
<dbReference type="SUPFAM" id="SSF81606">
    <property type="entry name" value="PP2C-like"/>
    <property type="match status" value="1"/>
</dbReference>
<dbReference type="InterPro" id="IPR001932">
    <property type="entry name" value="PPM-type_phosphatase-like_dom"/>
</dbReference>
<keyword evidence="4" id="KW-1185">Reference proteome</keyword>
<dbReference type="InterPro" id="IPR015655">
    <property type="entry name" value="PP2C"/>
</dbReference>
<dbReference type="EMBL" id="SORI01000029">
    <property type="protein sequence ID" value="TDY53839.1"/>
    <property type="molecule type" value="Genomic_DNA"/>
</dbReference>
<evidence type="ECO:0000313" key="3">
    <source>
        <dbReference type="EMBL" id="TDY53839.1"/>
    </source>
</evidence>
<dbReference type="PROSITE" id="PS51746">
    <property type="entry name" value="PPM_2"/>
    <property type="match status" value="1"/>
</dbReference>
<dbReference type="GO" id="GO:0004722">
    <property type="term" value="F:protein serine/threonine phosphatase activity"/>
    <property type="evidence" value="ECO:0007669"/>
    <property type="project" value="InterPro"/>
</dbReference>
<keyword evidence="1" id="KW-0812">Transmembrane</keyword>
<reference evidence="3 4" key="1">
    <citation type="submission" date="2019-03" db="EMBL/GenBank/DDBJ databases">
        <title>Genomic Encyclopedia of Type Strains, Phase IV (KMG-IV): sequencing the most valuable type-strain genomes for metagenomic binning, comparative biology and taxonomic classification.</title>
        <authorList>
            <person name="Goeker M."/>
        </authorList>
    </citation>
    <scope>NUCLEOTIDE SEQUENCE [LARGE SCALE GENOMIC DNA]</scope>
    <source>
        <strain evidence="3 4">DSM 25964</strain>
    </source>
</reference>
<evidence type="ECO:0000259" key="2">
    <source>
        <dbReference type="PROSITE" id="PS51746"/>
    </source>
</evidence>
<dbReference type="SMART" id="SM00331">
    <property type="entry name" value="PP2C_SIG"/>
    <property type="match status" value="1"/>
</dbReference>
<protein>
    <submittedName>
        <fullName evidence="3">Protein phosphatase</fullName>
    </submittedName>
</protein>
<dbReference type="RefSeq" id="WP_133959109.1">
    <property type="nucleotide sequence ID" value="NZ_SORI01000029.1"/>
</dbReference>
<feature type="domain" description="PPM-type phosphatase" evidence="2">
    <location>
        <begin position="1"/>
        <end position="251"/>
    </location>
</feature>
<evidence type="ECO:0000256" key="1">
    <source>
        <dbReference type="SAM" id="Phobius"/>
    </source>
</evidence>
<accession>A0A4V3HFL1</accession>
<dbReference type="CDD" id="cd00143">
    <property type="entry name" value="PP2Cc"/>
    <property type="match status" value="1"/>
</dbReference>
<comment type="caution">
    <text evidence="3">The sequence shown here is derived from an EMBL/GenBank/DDBJ whole genome shotgun (WGS) entry which is preliminary data.</text>
</comment>
<dbReference type="Pfam" id="PF13672">
    <property type="entry name" value="PP2C_2"/>
    <property type="match status" value="1"/>
</dbReference>
<dbReference type="InterPro" id="IPR036457">
    <property type="entry name" value="PPM-type-like_dom_sf"/>
</dbReference>
<dbReference type="Gene3D" id="3.60.40.10">
    <property type="entry name" value="PPM-type phosphatase domain"/>
    <property type="match status" value="1"/>
</dbReference>
<dbReference type="SMART" id="SM00332">
    <property type="entry name" value="PP2Cc"/>
    <property type="match status" value="1"/>
</dbReference>
<sequence length="370" mass="39793">MIVFPGNAQHIGTRSEQQDAFGISEIGDSEFLSHGGVLAVVADGMGGLAEGGKASRLAIKTFLEAYLKKTAGEPIGDALERSMIETNDAVYSLAVELGEKGNFGTTLIAAVVHESGMYWIYAGDSRIYLTDGQALTRLTEDHVYGRKLKKAAEKGLIEYDMVLSHPARESLTSYIGDQSVNEIGKGFHSAPLPENFSLLLCTDGLFKFLPEKRIIECYSDDPREWTQKLVDAVLEEQNPSQDNITAVCLKIGEPQIRTREVKVAPSKKRRTKLIGAVLLLGFAMAACLGIYWKVSRSDSPAVLDQDAASQTVVSGDVLPDAGHQADGNGNLSGIMTSGDIPASKDIILAVPVKEDGGKKIEAVPKKGKKK</sequence>
<dbReference type="PANTHER" id="PTHR47992">
    <property type="entry name" value="PROTEIN PHOSPHATASE"/>
    <property type="match status" value="1"/>
</dbReference>
<name>A0A4V3HFL1_9BACT</name>
<dbReference type="Proteomes" id="UP000295066">
    <property type="component" value="Unassembled WGS sequence"/>
</dbReference>
<keyword evidence="1" id="KW-0472">Membrane</keyword>
<keyword evidence="1" id="KW-1133">Transmembrane helix</keyword>
<dbReference type="OrthoDB" id="9801841at2"/>
<organism evidence="3 4">
    <name type="scientific">Aminivibrio pyruvatiphilus</name>
    <dbReference type="NCBI Taxonomy" id="1005740"/>
    <lineage>
        <taxon>Bacteria</taxon>
        <taxon>Thermotogati</taxon>
        <taxon>Synergistota</taxon>
        <taxon>Synergistia</taxon>
        <taxon>Synergistales</taxon>
        <taxon>Aminobacteriaceae</taxon>
        <taxon>Aminivibrio</taxon>
    </lineage>
</organism>
<gene>
    <name evidence="3" type="ORF">C8D99_1295</name>
</gene>
<evidence type="ECO:0000313" key="4">
    <source>
        <dbReference type="Proteomes" id="UP000295066"/>
    </source>
</evidence>